<dbReference type="Gene3D" id="1.20.1250.20">
    <property type="entry name" value="MFS general substrate transporter like domains"/>
    <property type="match status" value="2"/>
</dbReference>
<reference evidence="7 8" key="1">
    <citation type="journal article" date="2021" name="Int. J. Syst. Evol. Microbiol.">
        <title>Reticulibacter mediterranei gen. nov., sp. nov., within the new family Reticulibacteraceae fam. nov., and Ktedonospora formicarum gen. nov., sp. nov., Ktedonobacter robiniae sp. nov., Dictyobacter formicarum sp. nov. and Dictyobacter arantiisoli sp. nov., belonging to the class Ktedonobacteria.</title>
        <authorList>
            <person name="Yabe S."/>
            <person name="Zheng Y."/>
            <person name="Wang C.M."/>
            <person name="Sakai Y."/>
            <person name="Abe K."/>
            <person name="Yokota A."/>
            <person name="Donadio S."/>
            <person name="Cavaletti L."/>
            <person name="Monciardini P."/>
        </authorList>
    </citation>
    <scope>NUCLEOTIDE SEQUENCE [LARGE SCALE GENOMIC DNA]</scope>
    <source>
        <strain evidence="7 8">SOSP1-30</strain>
    </source>
</reference>
<proteinExistence type="predicted"/>
<feature type="transmembrane region" description="Helical" evidence="5">
    <location>
        <begin position="169"/>
        <end position="191"/>
    </location>
</feature>
<dbReference type="InterPro" id="IPR036259">
    <property type="entry name" value="MFS_trans_sf"/>
</dbReference>
<dbReference type="PANTHER" id="PTHR23514">
    <property type="entry name" value="BYPASS OF STOP CODON PROTEIN 6"/>
    <property type="match status" value="1"/>
</dbReference>
<evidence type="ECO:0000259" key="6">
    <source>
        <dbReference type="PROSITE" id="PS50850"/>
    </source>
</evidence>
<feature type="transmembrane region" description="Helical" evidence="5">
    <location>
        <begin position="145"/>
        <end position="163"/>
    </location>
</feature>
<feature type="transmembrane region" description="Helical" evidence="5">
    <location>
        <begin position="301"/>
        <end position="323"/>
    </location>
</feature>
<evidence type="ECO:0000256" key="2">
    <source>
        <dbReference type="ARBA" id="ARBA00022692"/>
    </source>
</evidence>
<comment type="subcellular location">
    <subcellularLocation>
        <location evidence="1">Cell membrane</location>
        <topology evidence="1">Multi-pass membrane protein</topology>
    </subcellularLocation>
</comment>
<dbReference type="PROSITE" id="PS50850">
    <property type="entry name" value="MFS"/>
    <property type="match status" value="1"/>
</dbReference>
<evidence type="ECO:0000256" key="3">
    <source>
        <dbReference type="ARBA" id="ARBA00022989"/>
    </source>
</evidence>
<accession>A0ABQ3UQS9</accession>
<gene>
    <name evidence="7" type="ORF">KSB_35430</name>
</gene>
<dbReference type="InterPro" id="IPR020846">
    <property type="entry name" value="MFS_dom"/>
</dbReference>
<dbReference type="InterPro" id="IPR011701">
    <property type="entry name" value="MFS"/>
</dbReference>
<feature type="domain" description="Major facilitator superfamily (MFS) profile" evidence="6">
    <location>
        <begin position="16"/>
        <end position="388"/>
    </location>
</feature>
<feature type="transmembrane region" description="Helical" evidence="5">
    <location>
        <begin position="52"/>
        <end position="74"/>
    </location>
</feature>
<feature type="transmembrane region" description="Helical" evidence="5">
    <location>
        <begin position="335"/>
        <end position="356"/>
    </location>
</feature>
<evidence type="ECO:0000256" key="5">
    <source>
        <dbReference type="SAM" id="Phobius"/>
    </source>
</evidence>
<feature type="transmembrane region" description="Helical" evidence="5">
    <location>
        <begin position="20"/>
        <end position="40"/>
    </location>
</feature>
<comment type="caution">
    <text evidence="7">The sequence shown here is derived from an EMBL/GenBank/DDBJ whole genome shotgun (WGS) entry which is preliminary data.</text>
</comment>
<feature type="transmembrane region" description="Helical" evidence="5">
    <location>
        <begin position="243"/>
        <end position="264"/>
    </location>
</feature>
<feature type="transmembrane region" description="Helical" evidence="5">
    <location>
        <begin position="362"/>
        <end position="383"/>
    </location>
</feature>
<name>A0ABQ3UQS9_9CHLR</name>
<feature type="transmembrane region" description="Helical" evidence="5">
    <location>
        <begin position="105"/>
        <end position="124"/>
    </location>
</feature>
<evidence type="ECO:0000313" key="7">
    <source>
        <dbReference type="EMBL" id="GHO55068.1"/>
    </source>
</evidence>
<dbReference type="EMBL" id="BNJG01000001">
    <property type="protein sequence ID" value="GHO55068.1"/>
    <property type="molecule type" value="Genomic_DNA"/>
</dbReference>
<keyword evidence="4 5" id="KW-0472">Membrane</keyword>
<evidence type="ECO:0000256" key="1">
    <source>
        <dbReference type="ARBA" id="ARBA00004651"/>
    </source>
</evidence>
<dbReference type="InterPro" id="IPR051788">
    <property type="entry name" value="MFS_Transporter"/>
</dbReference>
<dbReference type="PANTHER" id="PTHR23514:SF13">
    <property type="entry name" value="INNER MEMBRANE PROTEIN YBJJ"/>
    <property type="match status" value="1"/>
</dbReference>
<evidence type="ECO:0000313" key="8">
    <source>
        <dbReference type="Proteomes" id="UP000654345"/>
    </source>
</evidence>
<dbReference type="CDD" id="cd17393">
    <property type="entry name" value="MFS_MosC_like"/>
    <property type="match status" value="1"/>
</dbReference>
<organism evidence="7 8">
    <name type="scientific">Ktedonobacter robiniae</name>
    <dbReference type="NCBI Taxonomy" id="2778365"/>
    <lineage>
        <taxon>Bacteria</taxon>
        <taxon>Bacillati</taxon>
        <taxon>Chloroflexota</taxon>
        <taxon>Ktedonobacteria</taxon>
        <taxon>Ktedonobacterales</taxon>
        <taxon>Ktedonobacteraceae</taxon>
        <taxon>Ktedonobacter</taxon>
    </lineage>
</organism>
<feature type="transmembrane region" description="Helical" evidence="5">
    <location>
        <begin position="211"/>
        <end position="231"/>
    </location>
</feature>
<keyword evidence="3 5" id="KW-1133">Transmembrane helix</keyword>
<protein>
    <submittedName>
        <fullName evidence="7">MFS transporter</fullName>
    </submittedName>
</protein>
<dbReference type="Pfam" id="PF07690">
    <property type="entry name" value="MFS_1"/>
    <property type="match status" value="1"/>
</dbReference>
<feature type="transmembrane region" description="Helical" evidence="5">
    <location>
        <begin position="276"/>
        <end position="295"/>
    </location>
</feature>
<sequence length="418" mass="42663">MAKEQIHMPTSIPQAARLAVAVYFFLTGATFASWAVRIPAVQTRLGLSPGELGVALLGTAAGELVFMNLAGYLAARFGSRFLTVIASVCLSVMLPILALAPTLPVLVATLMLFGASFGSVNVAMNTQGVAVERCYGRSIFSSFHACYSIGGLTGALVGGLMATHDIAPLPHFLGVAFLGIILTLSVAHFLLPAHTDAQGARVVVARPTRTLLALGLVAFCVVLGEGAMADWSAVYLNTILRTGMGLAAVGYAAFSIVMAVGRGMGDHLANRLGPSMMVRLGGLVAAGGLTLALVVNWVPLALVGFGLVGAGFSVIFPLTLSAAGRTSKHVSGTAIAAVATCGYVGFLVGPAVIGFAANALNLRVALGVVVLLSLCAAAFARVVGGSKQAGSGQVLADGERSFPLGISTERKPKRSSQI</sequence>
<keyword evidence="8" id="KW-1185">Reference proteome</keyword>
<dbReference type="Proteomes" id="UP000654345">
    <property type="component" value="Unassembled WGS sequence"/>
</dbReference>
<dbReference type="SUPFAM" id="SSF103473">
    <property type="entry name" value="MFS general substrate transporter"/>
    <property type="match status" value="1"/>
</dbReference>
<evidence type="ECO:0000256" key="4">
    <source>
        <dbReference type="ARBA" id="ARBA00023136"/>
    </source>
</evidence>
<feature type="transmembrane region" description="Helical" evidence="5">
    <location>
        <begin position="81"/>
        <end position="99"/>
    </location>
</feature>
<keyword evidence="2 5" id="KW-0812">Transmembrane</keyword>